<dbReference type="EMBL" id="JAGYPJ010000001">
    <property type="protein sequence ID" value="MBS4198173.1"/>
    <property type="molecule type" value="Genomic_DNA"/>
</dbReference>
<dbReference type="InterPro" id="IPR011009">
    <property type="entry name" value="Kinase-like_dom_sf"/>
</dbReference>
<accession>A0A942TIH0</accession>
<dbReference type="Gene3D" id="3.30.200.20">
    <property type="entry name" value="Phosphorylase Kinase, domain 1"/>
    <property type="match status" value="1"/>
</dbReference>
<protein>
    <submittedName>
        <fullName evidence="3">Phosphotransferase</fullName>
    </submittedName>
</protein>
<sequence>MLNLRTMLKGLSDDVIAKNLIQNWDHDKGSLQFWRASSNFVYAFTQKQERFFLRFTLEKEKPFDEIMAELDFIQYLKSHDFPSVHPIPSLNGRLIETKEYPEGRYFAVVFSSASGILLDDDINEEQCEEWGRSLAKLHSLSRLYNPIGVKRKSWRDMLNMIEDVIQTYPDEHEAKVELENLTLWLENLPTSPETFGLIHYDFQLDNIFYKKSRHSFEVIDFDDSMYHWFAMDIVMALADLYENDNFPLINSFIKGYTSVIHLEDEVFSHFLNFQRLGKLYRFARIKRSLKNSEMADAPSWYEPLRAKLISILDNARSEFHKEG</sequence>
<dbReference type="PANTHER" id="PTHR21064:SF6">
    <property type="entry name" value="AMINOGLYCOSIDE PHOSPHOTRANSFERASE DOMAIN-CONTAINING PROTEIN"/>
    <property type="match status" value="1"/>
</dbReference>
<dbReference type="SUPFAM" id="SSF56112">
    <property type="entry name" value="Protein kinase-like (PK-like)"/>
    <property type="match status" value="1"/>
</dbReference>
<dbReference type="AlphaFoldDB" id="A0A942TIH0"/>
<comment type="similarity">
    <text evidence="1">Belongs to the pseudomonas-type ThrB family.</text>
</comment>
<dbReference type="RefSeq" id="WP_213108959.1">
    <property type="nucleotide sequence ID" value="NZ_JAGYPJ010000001.1"/>
</dbReference>
<comment type="caution">
    <text evidence="3">The sequence shown here is derived from an EMBL/GenBank/DDBJ whole genome shotgun (WGS) entry which is preliminary data.</text>
</comment>
<dbReference type="Pfam" id="PF01636">
    <property type="entry name" value="APH"/>
    <property type="match status" value="1"/>
</dbReference>
<name>A0A942TIH0_9BACI</name>
<dbReference type="Gene3D" id="3.90.1200.10">
    <property type="match status" value="1"/>
</dbReference>
<dbReference type="Proteomes" id="UP000682713">
    <property type="component" value="Unassembled WGS sequence"/>
</dbReference>
<evidence type="ECO:0000259" key="2">
    <source>
        <dbReference type="Pfam" id="PF01636"/>
    </source>
</evidence>
<evidence type="ECO:0000313" key="4">
    <source>
        <dbReference type="Proteomes" id="UP000682713"/>
    </source>
</evidence>
<keyword evidence="4" id="KW-1185">Reference proteome</keyword>
<gene>
    <name evidence="3" type="ORF">KHA93_00680</name>
</gene>
<organism evidence="3 4">
    <name type="scientific">Lederbergia citrisecunda</name>
    <dbReference type="NCBI Taxonomy" id="2833583"/>
    <lineage>
        <taxon>Bacteria</taxon>
        <taxon>Bacillati</taxon>
        <taxon>Bacillota</taxon>
        <taxon>Bacilli</taxon>
        <taxon>Bacillales</taxon>
        <taxon>Bacillaceae</taxon>
        <taxon>Lederbergia</taxon>
    </lineage>
</organism>
<evidence type="ECO:0000256" key="1">
    <source>
        <dbReference type="ARBA" id="ARBA00038240"/>
    </source>
</evidence>
<dbReference type="InterPro" id="IPR002575">
    <property type="entry name" value="Aminoglycoside_PTrfase"/>
</dbReference>
<dbReference type="InterPro" id="IPR050249">
    <property type="entry name" value="Pseudomonas-type_ThrB"/>
</dbReference>
<proteinExistence type="inferred from homology"/>
<reference evidence="3 4" key="1">
    <citation type="submission" date="2021-05" db="EMBL/GenBank/DDBJ databases">
        <title>Novel Bacillus species.</title>
        <authorList>
            <person name="Liu G."/>
        </authorList>
    </citation>
    <scope>NUCLEOTIDE SEQUENCE [LARGE SCALE GENOMIC DNA]</scope>
    <source>
        <strain evidence="3 4">FJAT-49732</strain>
    </source>
</reference>
<dbReference type="GO" id="GO:0019202">
    <property type="term" value="F:amino acid kinase activity"/>
    <property type="evidence" value="ECO:0007669"/>
    <property type="project" value="TreeGrafter"/>
</dbReference>
<dbReference type="PANTHER" id="PTHR21064">
    <property type="entry name" value="AMINOGLYCOSIDE PHOSPHOTRANSFERASE DOMAIN-CONTAINING PROTEIN-RELATED"/>
    <property type="match status" value="1"/>
</dbReference>
<feature type="domain" description="Aminoglycoside phosphotransferase" evidence="2">
    <location>
        <begin position="37"/>
        <end position="256"/>
    </location>
</feature>
<evidence type="ECO:0000313" key="3">
    <source>
        <dbReference type="EMBL" id="MBS4198173.1"/>
    </source>
</evidence>